<feature type="region of interest" description="Disordered" evidence="6">
    <location>
        <begin position="354"/>
        <end position="384"/>
    </location>
</feature>
<dbReference type="SUPFAM" id="SSF57903">
    <property type="entry name" value="FYVE/PHD zinc finger"/>
    <property type="match status" value="1"/>
</dbReference>
<evidence type="ECO:0000256" key="3">
    <source>
        <dbReference type="ARBA" id="ARBA00022454"/>
    </source>
</evidence>
<gene>
    <name evidence="8" type="ORF">NA56DRAFT_748242</name>
</gene>
<dbReference type="OrthoDB" id="1928087at2759"/>
<protein>
    <recommendedName>
        <fullName evidence="7">HORMA domain-containing protein</fullName>
    </recommendedName>
</protein>
<dbReference type="PANTHER" id="PTHR48225:SF7">
    <property type="entry name" value="MEIOSIS-SPECIFIC PROTEIN HOP1"/>
    <property type="match status" value="1"/>
</dbReference>
<organism evidence="8 9">
    <name type="scientific">Hyaloscypha hepaticicola</name>
    <dbReference type="NCBI Taxonomy" id="2082293"/>
    <lineage>
        <taxon>Eukaryota</taxon>
        <taxon>Fungi</taxon>
        <taxon>Dikarya</taxon>
        <taxon>Ascomycota</taxon>
        <taxon>Pezizomycotina</taxon>
        <taxon>Leotiomycetes</taxon>
        <taxon>Helotiales</taxon>
        <taxon>Hyaloscyphaceae</taxon>
        <taxon>Hyaloscypha</taxon>
    </lineage>
</organism>
<dbReference type="PANTHER" id="PTHR48225">
    <property type="entry name" value="HORMA DOMAIN-CONTAINING PROTEIN 1"/>
    <property type="match status" value="1"/>
</dbReference>
<feature type="compositionally biased region" description="Polar residues" evidence="6">
    <location>
        <begin position="571"/>
        <end position="603"/>
    </location>
</feature>
<dbReference type="GO" id="GO:0005634">
    <property type="term" value="C:nucleus"/>
    <property type="evidence" value="ECO:0007669"/>
    <property type="project" value="UniProtKB-SubCell"/>
</dbReference>
<dbReference type="InterPro" id="IPR011011">
    <property type="entry name" value="Znf_FYVE_PHD"/>
</dbReference>
<dbReference type="InterPro" id="IPR003511">
    <property type="entry name" value="HORMA_dom"/>
</dbReference>
<evidence type="ECO:0000256" key="5">
    <source>
        <dbReference type="ARBA" id="ARBA00023254"/>
    </source>
</evidence>
<dbReference type="GO" id="GO:0051598">
    <property type="term" value="P:meiotic recombination checkpoint signaling"/>
    <property type="evidence" value="ECO:0007669"/>
    <property type="project" value="TreeGrafter"/>
</dbReference>
<dbReference type="InterPro" id="IPR013083">
    <property type="entry name" value="Znf_RING/FYVE/PHD"/>
</dbReference>
<evidence type="ECO:0000256" key="4">
    <source>
        <dbReference type="ARBA" id="ARBA00023242"/>
    </source>
</evidence>
<dbReference type="Gene3D" id="3.30.40.10">
    <property type="entry name" value="Zinc/RING finger domain, C3HC4 (zinc finger)"/>
    <property type="match status" value="1"/>
</dbReference>
<evidence type="ECO:0000256" key="1">
    <source>
        <dbReference type="ARBA" id="ARBA00004123"/>
    </source>
</evidence>
<dbReference type="AlphaFoldDB" id="A0A2J6Q6H4"/>
<dbReference type="PROSITE" id="PS50815">
    <property type="entry name" value="HORMA"/>
    <property type="match status" value="1"/>
</dbReference>
<dbReference type="InterPro" id="IPR036570">
    <property type="entry name" value="HORMA_dom_sf"/>
</dbReference>
<dbReference type="Gene3D" id="3.30.900.10">
    <property type="entry name" value="HORMA domain"/>
    <property type="match status" value="1"/>
</dbReference>
<feature type="domain" description="HORMA" evidence="7">
    <location>
        <begin position="42"/>
        <end position="286"/>
    </location>
</feature>
<sequence>MAPKPKGKVKKTKPPQSLTMVPRVHVPQPVHVPNSELVLTLQHSLEIVKTVITATMLEIIFIRHVFPDHDWQNYAWDPADPSISYKSFIEGVEGKNRPNFEATDNLMVWHFPKRGTTPGLDKLLDCLESGAQDALTKGYLHKLNLSIARVDDRPITESNLIESYTIKFLYESGNIVSQIYSETGDTNFRTPKPAVLLDAKNGARKLLNNVASFLWNSSKHGELKDYPLPPSFRMIMAMNYVDGTPSDYQAPRFHQGDEHASRLINLGHLNENRVMNTGFHSVAVGWHLPGVHEQPAQTDQNHLNGDGDPSRITHHVRNPDNDAHARQPSALSEIGGVHTQPEAMRQIGEMGAFREPNTDTQDTRPLQSPSIPATQTSTKRRRTRHSQLGFTYPPYTQSIIDLLERQEDINNKSFNVACDCGAEDDTGDLIHCLKCGSSQHAQCYGYLDGNHPSIVMCYHCLLHPDEGPNEGELYQEMQHMCVKRRLLYYLLECGPTAHIEQLKDYTGHEEADTVDYMTQLDREGYVLSEISVLNGENSVSSYTLLADEENIRSNYFRPQQKISHHFALPESPSSARFNDTTSVVDQSGRQDTPLTEQNLSDSQRVTRATRRRLLTEASSTQDTSSHRSESGSSPRNVNLDESPRSGTPAGRPGSSTKKRPADSDIAGVPPKRPHPAVTSSPWILRIDDSRHR</sequence>
<evidence type="ECO:0000256" key="6">
    <source>
        <dbReference type="SAM" id="MobiDB-lite"/>
    </source>
</evidence>
<keyword evidence="9" id="KW-1185">Reference proteome</keyword>
<dbReference type="GO" id="GO:0007130">
    <property type="term" value="P:synaptonemal complex assembly"/>
    <property type="evidence" value="ECO:0007669"/>
    <property type="project" value="TreeGrafter"/>
</dbReference>
<proteinExistence type="predicted"/>
<dbReference type="STRING" id="1745343.A0A2J6Q6H4"/>
<dbReference type="EMBL" id="KZ613479">
    <property type="protein sequence ID" value="PMD21885.1"/>
    <property type="molecule type" value="Genomic_DNA"/>
</dbReference>
<name>A0A2J6Q6H4_9HELO</name>
<dbReference type="Proteomes" id="UP000235672">
    <property type="component" value="Unassembled WGS sequence"/>
</dbReference>
<reference evidence="8 9" key="1">
    <citation type="submission" date="2016-05" db="EMBL/GenBank/DDBJ databases">
        <title>A degradative enzymes factory behind the ericoid mycorrhizal symbiosis.</title>
        <authorList>
            <consortium name="DOE Joint Genome Institute"/>
            <person name="Martino E."/>
            <person name="Morin E."/>
            <person name="Grelet G."/>
            <person name="Kuo A."/>
            <person name="Kohler A."/>
            <person name="Daghino S."/>
            <person name="Barry K."/>
            <person name="Choi C."/>
            <person name="Cichocki N."/>
            <person name="Clum A."/>
            <person name="Copeland A."/>
            <person name="Hainaut M."/>
            <person name="Haridas S."/>
            <person name="Labutti K."/>
            <person name="Lindquist E."/>
            <person name="Lipzen A."/>
            <person name="Khouja H.-R."/>
            <person name="Murat C."/>
            <person name="Ohm R."/>
            <person name="Olson A."/>
            <person name="Spatafora J."/>
            <person name="Veneault-Fourrey C."/>
            <person name="Henrissat B."/>
            <person name="Grigoriev I."/>
            <person name="Martin F."/>
            <person name="Perotto S."/>
        </authorList>
    </citation>
    <scope>NUCLEOTIDE SEQUENCE [LARGE SCALE GENOMIC DNA]</scope>
    <source>
        <strain evidence="8 9">UAMH 7357</strain>
    </source>
</reference>
<evidence type="ECO:0000313" key="9">
    <source>
        <dbReference type="Proteomes" id="UP000235672"/>
    </source>
</evidence>
<feature type="region of interest" description="Disordered" evidence="6">
    <location>
        <begin position="568"/>
        <end position="692"/>
    </location>
</feature>
<dbReference type="GO" id="GO:0005694">
    <property type="term" value="C:chromosome"/>
    <property type="evidence" value="ECO:0007669"/>
    <property type="project" value="UniProtKB-SubCell"/>
</dbReference>
<dbReference type="SUPFAM" id="SSF56019">
    <property type="entry name" value="The spindle assembly checkpoint protein mad2"/>
    <property type="match status" value="1"/>
</dbReference>
<feature type="compositionally biased region" description="Polar residues" evidence="6">
    <location>
        <begin position="358"/>
        <end position="377"/>
    </location>
</feature>
<evidence type="ECO:0000259" key="7">
    <source>
        <dbReference type="PROSITE" id="PS50815"/>
    </source>
</evidence>
<evidence type="ECO:0000313" key="8">
    <source>
        <dbReference type="EMBL" id="PMD21885.1"/>
    </source>
</evidence>
<accession>A0A2J6Q6H4</accession>
<comment type="subcellular location">
    <subcellularLocation>
        <location evidence="2">Chromosome</location>
    </subcellularLocation>
    <subcellularLocation>
        <location evidence="1">Nucleus</location>
    </subcellularLocation>
</comment>
<feature type="region of interest" description="Disordered" evidence="6">
    <location>
        <begin position="292"/>
        <end position="326"/>
    </location>
</feature>
<dbReference type="Pfam" id="PF02301">
    <property type="entry name" value="HORMA"/>
    <property type="match status" value="1"/>
</dbReference>
<keyword evidence="5" id="KW-0469">Meiosis</keyword>
<keyword evidence="4" id="KW-0539">Nucleus</keyword>
<dbReference type="InterPro" id="IPR051294">
    <property type="entry name" value="HORMA_MeioticProgression"/>
</dbReference>
<keyword evidence="3" id="KW-0158">Chromosome</keyword>
<evidence type="ECO:0000256" key="2">
    <source>
        <dbReference type="ARBA" id="ARBA00004286"/>
    </source>
</evidence>